<protein>
    <recommendedName>
        <fullName evidence="2">CUB domain-containing protein</fullName>
    </recommendedName>
</protein>
<dbReference type="OMA" id="DWFSGMN"/>
<dbReference type="SUPFAM" id="SSF49854">
    <property type="entry name" value="Spermadhesin, CUB domain"/>
    <property type="match status" value="1"/>
</dbReference>
<comment type="caution">
    <text evidence="3">The sequence shown here is derived from an EMBL/GenBank/DDBJ whole genome shotgun (WGS) entry which is preliminary data.</text>
</comment>
<dbReference type="InterPro" id="IPR000859">
    <property type="entry name" value="CUB_dom"/>
</dbReference>
<dbReference type="EMBL" id="BFAA01000050">
    <property type="protein sequence ID" value="GCB64384.1"/>
    <property type="molecule type" value="Genomic_DNA"/>
</dbReference>
<dbReference type="Pfam" id="PF00431">
    <property type="entry name" value="CUB"/>
    <property type="match status" value="1"/>
</dbReference>
<evidence type="ECO:0000313" key="3">
    <source>
        <dbReference type="EMBL" id="GCB64384.1"/>
    </source>
</evidence>
<dbReference type="OrthoDB" id="5804959at2759"/>
<evidence type="ECO:0000259" key="2">
    <source>
        <dbReference type="Pfam" id="PF00431"/>
    </source>
</evidence>
<reference evidence="3 4" key="1">
    <citation type="journal article" date="2018" name="Nat. Ecol. Evol.">
        <title>Shark genomes provide insights into elasmobranch evolution and the origin of vertebrates.</title>
        <authorList>
            <person name="Hara Y"/>
            <person name="Yamaguchi K"/>
            <person name="Onimaru K"/>
            <person name="Kadota M"/>
            <person name="Koyanagi M"/>
            <person name="Keeley SD"/>
            <person name="Tatsumi K"/>
            <person name="Tanaka K"/>
            <person name="Motone F"/>
            <person name="Kageyama Y"/>
            <person name="Nozu R"/>
            <person name="Adachi N"/>
            <person name="Nishimura O"/>
            <person name="Nakagawa R"/>
            <person name="Tanegashima C"/>
            <person name="Kiyatake I"/>
            <person name="Matsumoto R"/>
            <person name="Murakumo K"/>
            <person name="Nishida K"/>
            <person name="Terakita A"/>
            <person name="Kuratani S"/>
            <person name="Sato K"/>
            <person name="Hyodo S Kuraku.S."/>
        </authorList>
    </citation>
    <scope>NUCLEOTIDE SEQUENCE [LARGE SCALE GENOMIC DNA]</scope>
</reference>
<dbReference type="STRING" id="75743.A0A401NU63"/>
<name>A0A401NU63_SCYTO</name>
<dbReference type="Proteomes" id="UP000288216">
    <property type="component" value="Unassembled WGS sequence"/>
</dbReference>
<dbReference type="CDD" id="cd00041">
    <property type="entry name" value="CUB"/>
    <property type="match status" value="1"/>
</dbReference>
<organism evidence="3 4">
    <name type="scientific">Scyliorhinus torazame</name>
    <name type="common">Cloudy catshark</name>
    <name type="synonym">Catulus torazame</name>
    <dbReference type="NCBI Taxonomy" id="75743"/>
    <lineage>
        <taxon>Eukaryota</taxon>
        <taxon>Metazoa</taxon>
        <taxon>Chordata</taxon>
        <taxon>Craniata</taxon>
        <taxon>Vertebrata</taxon>
        <taxon>Chondrichthyes</taxon>
        <taxon>Elasmobranchii</taxon>
        <taxon>Galeomorphii</taxon>
        <taxon>Galeoidea</taxon>
        <taxon>Carcharhiniformes</taxon>
        <taxon>Scyliorhinidae</taxon>
        <taxon>Scyliorhinus</taxon>
    </lineage>
</organism>
<dbReference type="InterPro" id="IPR035914">
    <property type="entry name" value="Sperma_CUB_dom_sf"/>
</dbReference>
<sequence>MKEGVKDWFSGMNLPPPIISSKNWLRLHFVSDNNHRHRGFSAQYQVKKSIDFKSRGVKLFPGKDNSNKFSICESTFLLPFLEE</sequence>
<evidence type="ECO:0000256" key="1">
    <source>
        <dbReference type="ARBA" id="ARBA00023157"/>
    </source>
</evidence>
<proteinExistence type="predicted"/>
<feature type="domain" description="CUB" evidence="2">
    <location>
        <begin position="7"/>
        <end position="44"/>
    </location>
</feature>
<evidence type="ECO:0000313" key="4">
    <source>
        <dbReference type="Proteomes" id="UP000288216"/>
    </source>
</evidence>
<dbReference type="AlphaFoldDB" id="A0A401NU63"/>
<keyword evidence="4" id="KW-1185">Reference proteome</keyword>
<dbReference type="Gene3D" id="2.60.120.290">
    <property type="entry name" value="Spermadhesin, CUB domain"/>
    <property type="match status" value="1"/>
</dbReference>
<accession>A0A401NU63</accession>
<gene>
    <name evidence="3" type="ORF">scyTo_0000269</name>
</gene>
<keyword evidence="1" id="KW-1015">Disulfide bond</keyword>